<feature type="region of interest" description="Disordered" evidence="1">
    <location>
        <begin position="358"/>
        <end position="385"/>
    </location>
</feature>
<keyword evidence="4" id="KW-1185">Reference proteome</keyword>
<feature type="chain" id="PRO_5012872525" evidence="2">
    <location>
        <begin position="23"/>
        <end position="2644"/>
    </location>
</feature>
<feature type="compositionally biased region" description="Polar residues" evidence="1">
    <location>
        <begin position="371"/>
        <end position="385"/>
    </location>
</feature>
<evidence type="ECO:0000256" key="2">
    <source>
        <dbReference type="SAM" id="SignalP"/>
    </source>
</evidence>
<evidence type="ECO:0000313" key="4">
    <source>
        <dbReference type="Proteomes" id="UP000198287"/>
    </source>
</evidence>
<reference evidence="3 4" key="1">
    <citation type="submission" date="2015-12" db="EMBL/GenBank/DDBJ databases">
        <title>The genome of Folsomia candida.</title>
        <authorList>
            <person name="Faddeeva A."/>
            <person name="Derks M.F."/>
            <person name="Anvar Y."/>
            <person name="Smit S."/>
            <person name="Van Straalen N."/>
            <person name="Roelofs D."/>
        </authorList>
    </citation>
    <scope>NUCLEOTIDE SEQUENCE [LARGE SCALE GENOMIC DNA]</scope>
    <source>
        <strain evidence="3 4">VU population</strain>
        <tissue evidence="3">Whole body</tissue>
    </source>
</reference>
<gene>
    <name evidence="3" type="ORF">Fcan01_17174</name>
</gene>
<keyword evidence="2" id="KW-0732">Signal</keyword>
<evidence type="ECO:0000256" key="1">
    <source>
        <dbReference type="SAM" id="MobiDB-lite"/>
    </source>
</evidence>
<dbReference type="Proteomes" id="UP000198287">
    <property type="component" value="Unassembled WGS sequence"/>
</dbReference>
<proteinExistence type="predicted"/>
<accession>A0A226DST1</accession>
<organism evidence="3 4">
    <name type="scientific">Folsomia candida</name>
    <name type="common">Springtail</name>
    <dbReference type="NCBI Taxonomy" id="158441"/>
    <lineage>
        <taxon>Eukaryota</taxon>
        <taxon>Metazoa</taxon>
        <taxon>Ecdysozoa</taxon>
        <taxon>Arthropoda</taxon>
        <taxon>Hexapoda</taxon>
        <taxon>Collembola</taxon>
        <taxon>Entomobryomorpha</taxon>
        <taxon>Isotomoidea</taxon>
        <taxon>Isotomidae</taxon>
        <taxon>Proisotominae</taxon>
        <taxon>Folsomia</taxon>
    </lineage>
</organism>
<comment type="caution">
    <text evidence="3">The sequence shown here is derived from an EMBL/GenBank/DDBJ whole genome shotgun (WGS) entry which is preliminary data.</text>
</comment>
<evidence type="ECO:0000313" key="3">
    <source>
        <dbReference type="EMBL" id="OXA47747.1"/>
    </source>
</evidence>
<sequence length="2644" mass="292149">MKLWHLTSWILVILAGLEFGKSHPSLGLKMAGKGSKKPVVANPPPLFDASKELQAYRESLKSASGPAYEAGLGHGGSYRSVKAVASKAALIDSDHAPASSNMRFLENVPNLPDKLKDIVANTVKLRDELSSATTPEERVEIKKKNTKYKEKIRDQMAVLSIPVEQHKHFPTTPDFSSSPKIQDLLTRDATAAEAVMKELKDKWIQEMKTGAEKGYFESPIGEEVDYDGMWKENFEAVYNSWKEKASRGKPTSPDVNAKIAHLEQMQKIYGEYWTANVVYNLKQKNFKGVMSLYITEYEKYFHSNFPKYKKGLQNWLKANVRFGWLTEEEVTELIDLHDLDKGMEISALWEEVDAHVERKERARGGRPTASGDPTPSNPNLSCSPSTRAYLYRESGDSCVFLVEDADHPEEKVKEIGEEEESIFAKPKVIEDGKEITAIDSRKLADYLESVPTHETEFDKIKHKETVVELASKHKAKLTGDDESVRKVKALIQQELLEIHANQNSLSRALRGSGVPLSAKSISNYERVKVSASRVAERLSKFTSNTEKVGGAYGKVMLAKGVVSALRHGDYTSLEIMGGRIGLDVGLHALEKAGSLLIKKVGTKLAVKIGSKMSSIIGKAAGPIGAVADIGISIYSLTNSVKALNNPNATKYEQNDAIADIVADSIDIAVTATAAILSIVFPPAAPVLAAVALIVNILTTLFVSVYKAVNHVNELNEEIPLLGYEKVEEGLRYMGGADTSLYLDDLINTKKVNNIVVNATVSWLRDNSEWIGKVFPSQTLLNPEGDCHLQEKKYTYVMGSVVNSWNDGSWYCGKGSGKACDGIGLECTFHEEDYRTWGSGTYKEYYCECDPDPEHSFDGYDVQNNLVDFTTKRNVFLERWAPDHLLPSDFSYSCKPGSERSAGDRISRQESSYEFLCEGAVGVERLVGSGKFMLYDLKDGEDKILLDSEDRRDSVFVVGDGEKFFQAGGGDDTFMLNGPCSTITGQLNGGPSKEVGDSLILANNCSTGETIEVHLPRKMVTFATGSLKISGIERIIGRRDQVEVIYGDCDTKLITGQGGRGEGDAATDRVVIPHCDKDQLNVIILAEGHTLIDFATFSSGKAVILVTEGQTYLKTRIPTHLEDGEIILKVENVSGLVGLEVDVESRNFQLKFGNGGWAEVGFECDKKTSCLPGGGGFSSFFMDEGTHAFQLLMDVESSKAQAVFWLGSSSPRNVKTVQGLPFTRNSFHIGDSHDWEILGSEEENDVFFLRNVSFSGSLDGRGGSNTLIVTTKIDLDAVVDIGQGQVMGVEFKNIDSIVGRQNGTEVVTVFCQLRQLDLNGGTDSFPDNINIDPHSECDFDLAVFARGNTLIDNRMRKGNLFIQVGPSLGEKNFTANLRLELYQRNVTSTSGVVFLLNYPVAAITSIFTTPKLGNNHQIIISGSKIDVVGKLLGNDSINFPRGENSVQTVIVQIDEGLVAFHTLPPSSSRERRKVAGIPFIENRFRIQNGSWNVSMSRISKNEPDKDDIFVVEDDLVIAHLDGGGGLNTITFLEKVSGLVKIDENGTASVTSGGKVSTRNVQVWQGRAGRVEEVGVNLHFEVFKVISLNGGSASEPDKISVTNTYPDVLPQPHNLTIVATGNTFAEFYETGRGNFEIYVQPFQGSVRFSANFSVTNETKYTIAVKIPPYKICDSDIRITGERVEIQLKLSNASENESFIKFGLQFSNVSDFTDFENLGKIFSPIFISDLYTPEASVLINLHTRELQLLHVCPEEVENLNNRVKSGGIGIKNIFRIRDSFRTVHGGKFDDAFVLENDEFHGQIYGHGGVNSLILDDRLNSSLVHVNLKEETATFDGQFNSGVRGVQVVGGRRGKMDVVFTNCHTKLVKLEGGTSLRDQDVVRISKDFCSPDMTIMAPSYTQIQNQAERGSFTYFVESLEGVDIEYLLGTNLSHHFKFTVELEQIGSISLLGSNLAINFTSWGEKQFPLIGGDGVSNLPTFQFTGKSDLLITELVIDANYGSQNATLGAIIVGKSSFSGNISGVSGTKNEILLETEEGIGHILGGELNDNIFLIESTLIIKEIDGKGGHNRLQLMPEYWAGSDLEVDLRNSSASIKLTHQNGQVDQELVTSLRNIHIFAGRETSFEKVFVDCETISVGNSDTIYVTDPNCNYNLWLTIRNGTRVSFTIEEEDMRESGLAPQRDQAFLDDDEDYEDQYPIDLRSFNSSIFHYDFLEPCTFDIEVDDFSRLAYTTHFFHLELNISDFTSISISKQGNTTRLVYTVTTSSLEYSHALVDLTETEMFYSNPALMTEDGFQILVTKYFEIIFTFGNLEEILPPEVILESFIPIISHLGAKLNVSLIIETGNCFLYSGNPREFATLTNRENITSHLVGFNGTTYLLFGGDGDVYLYPQALFDGKQVIDLAHIISQIRDKTGRNYVPKVVQIGEDLQIEFPEHMEIFSGKIIIVNGTLFKDGVAKVILRSIGMNLVAIPDNESGKIGWNLVPENILIPHGHIVHYAAHDLEYDTLIDDFVEHVHDVNYTCSRAEDDLVVTNILMLSQTADEEYHFVPSSFIISDYFIGQTVSNLVPMVHIKLGKTNTSLCTFVGVVPYSSNTLVNGTDEILRPQNAIYANVPTFQDLLRTVESEILEGYPDIPRLFNESGAQDVN</sequence>
<protein>
    <submittedName>
        <fullName evidence="3">RNA polymerase-associated protein RapA</fullName>
    </submittedName>
</protein>
<dbReference type="EMBL" id="LNIX01000012">
    <property type="protein sequence ID" value="OXA47747.1"/>
    <property type="molecule type" value="Genomic_DNA"/>
</dbReference>
<name>A0A226DST1_FOLCA</name>
<feature type="signal peptide" evidence="2">
    <location>
        <begin position="1"/>
        <end position="22"/>
    </location>
</feature>